<dbReference type="CDD" id="cd09917">
    <property type="entry name" value="F-box_SF"/>
    <property type="match status" value="1"/>
</dbReference>
<dbReference type="EMBL" id="JAZHXJ010002931">
    <property type="protein sequence ID" value="KAL1836033.1"/>
    <property type="molecule type" value="Genomic_DNA"/>
</dbReference>
<evidence type="ECO:0000313" key="5">
    <source>
        <dbReference type="EMBL" id="KAL1836033.1"/>
    </source>
</evidence>
<name>A0ABR3V2M8_9PEZI</name>
<sequence length="143" mass="15696">MDGFASQQDEGYSEAPLNQPLAPPPSLKLRDISGASSGLAATSGSNLPEWLMRHISTLSLRDKTNLAMALLSDLPTGVVVQVVEQLNPRLYIDFIRCLPVEVCLKILGYLDPVSLIHVAMACHAWYEVASDRRLWQALAGRPR</sequence>
<protein>
    <recommendedName>
        <fullName evidence="4">F-box domain-containing protein</fullName>
    </recommendedName>
</protein>
<feature type="domain" description="F-box" evidence="4">
    <location>
        <begin position="92"/>
        <end position="138"/>
    </location>
</feature>
<dbReference type="SUPFAM" id="SSF81383">
    <property type="entry name" value="F-box domain"/>
    <property type="match status" value="1"/>
</dbReference>
<reference evidence="5 6" key="1">
    <citation type="journal article" date="2024" name="Commun. Biol.">
        <title>Comparative genomic analysis of thermophilic fungi reveals convergent evolutionary adaptations and gene losses.</title>
        <authorList>
            <person name="Steindorff A.S."/>
            <person name="Aguilar-Pontes M.V."/>
            <person name="Robinson A.J."/>
            <person name="Andreopoulos B."/>
            <person name="LaButti K."/>
            <person name="Kuo A."/>
            <person name="Mondo S."/>
            <person name="Riley R."/>
            <person name="Otillar R."/>
            <person name="Haridas S."/>
            <person name="Lipzen A."/>
            <person name="Grimwood J."/>
            <person name="Schmutz J."/>
            <person name="Clum A."/>
            <person name="Reid I.D."/>
            <person name="Moisan M.C."/>
            <person name="Butler G."/>
            <person name="Nguyen T.T.M."/>
            <person name="Dewar K."/>
            <person name="Conant G."/>
            <person name="Drula E."/>
            <person name="Henrissat B."/>
            <person name="Hansel C."/>
            <person name="Singer S."/>
            <person name="Hutchinson M.I."/>
            <person name="de Vries R.P."/>
            <person name="Natvig D.O."/>
            <person name="Powell A.J."/>
            <person name="Tsang A."/>
            <person name="Grigoriev I.V."/>
        </authorList>
    </citation>
    <scope>NUCLEOTIDE SEQUENCE [LARGE SCALE GENOMIC DNA]</scope>
    <source>
        <strain evidence="5 6">ATCC 24622</strain>
    </source>
</reference>
<keyword evidence="6" id="KW-1185">Reference proteome</keyword>
<dbReference type="Proteomes" id="UP001586593">
    <property type="component" value="Unassembled WGS sequence"/>
</dbReference>
<evidence type="ECO:0000259" key="4">
    <source>
        <dbReference type="PROSITE" id="PS50181"/>
    </source>
</evidence>
<comment type="caution">
    <text evidence="5">The sequence shown here is derived from an EMBL/GenBank/DDBJ whole genome shotgun (WGS) entry which is preliminary data.</text>
</comment>
<feature type="compositionally biased region" description="Polar residues" evidence="3">
    <location>
        <begin position="1"/>
        <end position="10"/>
    </location>
</feature>
<gene>
    <name evidence="5" type="ORF">VTK73DRAFT_5224</name>
</gene>
<keyword evidence="2" id="KW-0677">Repeat</keyword>
<dbReference type="PANTHER" id="PTHR19872:SF9">
    <property type="entry name" value="UBIQUITIN-BINDING SDF UBIQUITIN LIGASE COMPLEX SUBUNIT"/>
    <property type="match status" value="1"/>
</dbReference>
<evidence type="ECO:0000256" key="3">
    <source>
        <dbReference type="SAM" id="MobiDB-lite"/>
    </source>
</evidence>
<dbReference type="Gene3D" id="1.20.1280.50">
    <property type="match status" value="1"/>
</dbReference>
<dbReference type="InterPro" id="IPR051075">
    <property type="entry name" value="SCF_subunit_WD-repeat"/>
</dbReference>
<proteinExistence type="predicted"/>
<evidence type="ECO:0000313" key="6">
    <source>
        <dbReference type="Proteomes" id="UP001586593"/>
    </source>
</evidence>
<evidence type="ECO:0000256" key="2">
    <source>
        <dbReference type="ARBA" id="ARBA00022737"/>
    </source>
</evidence>
<keyword evidence="1" id="KW-0853">WD repeat</keyword>
<dbReference type="SMART" id="SM00256">
    <property type="entry name" value="FBOX"/>
    <property type="match status" value="1"/>
</dbReference>
<organism evidence="5 6">
    <name type="scientific">Phialemonium thermophilum</name>
    <dbReference type="NCBI Taxonomy" id="223376"/>
    <lineage>
        <taxon>Eukaryota</taxon>
        <taxon>Fungi</taxon>
        <taxon>Dikarya</taxon>
        <taxon>Ascomycota</taxon>
        <taxon>Pezizomycotina</taxon>
        <taxon>Sordariomycetes</taxon>
        <taxon>Sordariomycetidae</taxon>
        <taxon>Cephalothecales</taxon>
        <taxon>Cephalothecaceae</taxon>
        <taxon>Phialemonium</taxon>
    </lineage>
</organism>
<dbReference type="InterPro" id="IPR036047">
    <property type="entry name" value="F-box-like_dom_sf"/>
</dbReference>
<dbReference type="PROSITE" id="PS50181">
    <property type="entry name" value="FBOX"/>
    <property type="match status" value="1"/>
</dbReference>
<dbReference type="PANTHER" id="PTHR19872">
    <property type="entry name" value="UBIQUITIN LIGASE SPECIFICITY FACTOR/HREP PROTEIN"/>
    <property type="match status" value="1"/>
</dbReference>
<accession>A0ABR3V2M8</accession>
<feature type="region of interest" description="Disordered" evidence="3">
    <location>
        <begin position="1"/>
        <end position="20"/>
    </location>
</feature>
<dbReference type="InterPro" id="IPR001810">
    <property type="entry name" value="F-box_dom"/>
</dbReference>
<dbReference type="Pfam" id="PF12937">
    <property type="entry name" value="F-box-like"/>
    <property type="match status" value="1"/>
</dbReference>
<evidence type="ECO:0000256" key="1">
    <source>
        <dbReference type="ARBA" id="ARBA00022574"/>
    </source>
</evidence>